<name>A0ABR2CA43_9ROSI</name>
<sequence>MVSGPTSGSLTSSYEAFRISCPFSVVVPSVTHPTSETTSRSRPSLKALSAFYLWMFGEGSDSYFHPEVPSNRMSGLFTPRVLEKLPSMGLLDGGWGLLQDFLLSQSKLHKFVKDLEDENRELRSHVEGANERE</sequence>
<dbReference type="EMBL" id="JBBPBM010000059">
    <property type="protein sequence ID" value="KAK8516280.1"/>
    <property type="molecule type" value="Genomic_DNA"/>
</dbReference>
<gene>
    <name evidence="1" type="ORF">V6N12_068890</name>
</gene>
<evidence type="ECO:0000313" key="1">
    <source>
        <dbReference type="EMBL" id="KAK8516280.1"/>
    </source>
</evidence>
<organism evidence="1 2">
    <name type="scientific">Hibiscus sabdariffa</name>
    <name type="common">roselle</name>
    <dbReference type="NCBI Taxonomy" id="183260"/>
    <lineage>
        <taxon>Eukaryota</taxon>
        <taxon>Viridiplantae</taxon>
        <taxon>Streptophyta</taxon>
        <taxon>Embryophyta</taxon>
        <taxon>Tracheophyta</taxon>
        <taxon>Spermatophyta</taxon>
        <taxon>Magnoliopsida</taxon>
        <taxon>eudicotyledons</taxon>
        <taxon>Gunneridae</taxon>
        <taxon>Pentapetalae</taxon>
        <taxon>rosids</taxon>
        <taxon>malvids</taxon>
        <taxon>Malvales</taxon>
        <taxon>Malvaceae</taxon>
        <taxon>Malvoideae</taxon>
        <taxon>Hibiscus</taxon>
    </lineage>
</organism>
<evidence type="ECO:0000313" key="2">
    <source>
        <dbReference type="Proteomes" id="UP001472677"/>
    </source>
</evidence>
<accession>A0ABR2CA43</accession>
<keyword evidence="2" id="KW-1185">Reference proteome</keyword>
<proteinExistence type="predicted"/>
<reference evidence="1 2" key="1">
    <citation type="journal article" date="2024" name="G3 (Bethesda)">
        <title>Genome assembly of Hibiscus sabdariffa L. provides insights into metabolisms of medicinal natural products.</title>
        <authorList>
            <person name="Kim T."/>
        </authorList>
    </citation>
    <scope>NUCLEOTIDE SEQUENCE [LARGE SCALE GENOMIC DNA]</scope>
    <source>
        <strain evidence="1">TK-2024</strain>
        <tissue evidence="1">Old leaves</tissue>
    </source>
</reference>
<comment type="caution">
    <text evidence="1">The sequence shown here is derived from an EMBL/GenBank/DDBJ whole genome shotgun (WGS) entry which is preliminary data.</text>
</comment>
<dbReference type="Proteomes" id="UP001472677">
    <property type="component" value="Unassembled WGS sequence"/>
</dbReference>
<protein>
    <submittedName>
        <fullName evidence="1">Uncharacterized protein</fullName>
    </submittedName>
</protein>